<sequence length="26" mass="2971">DYEASGTTPRRYEPQVPSKLYNKTAV</sequence>
<dbReference type="EMBL" id="LXQA010340764">
    <property type="protein sequence ID" value="MCI45204.1"/>
    <property type="molecule type" value="Genomic_DNA"/>
</dbReference>
<feature type="non-terminal residue" evidence="2">
    <location>
        <position position="1"/>
    </location>
</feature>
<reference evidence="2 3" key="1">
    <citation type="journal article" date="2018" name="Front. Plant Sci.">
        <title>Red Clover (Trifolium pratense) and Zigzag Clover (T. medium) - A Picture of Genomic Similarities and Differences.</title>
        <authorList>
            <person name="Dluhosova J."/>
            <person name="Istvanek J."/>
            <person name="Nedelnik J."/>
            <person name="Repkova J."/>
        </authorList>
    </citation>
    <scope>NUCLEOTIDE SEQUENCE [LARGE SCALE GENOMIC DNA]</scope>
    <source>
        <strain evidence="3">cv. 10/8</strain>
        <tissue evidence="2">Leaf</tissue>
    </source>
</reference>
<dbReference type="Proteomes" id="UP000265520">
    <property type="component" value="Unassembled WGS sequence"/>
</dbReference>
<name>A0A392SAI6_9FABA</name>
<organism evidence="2 3">
    <name type="scientific">Trifolium medium</name>
    <dbReference type="NCBI Taxonomy" id="97028"/>
    <lineage>
        <taxon>Eukaryota</taxon>
        <taxon>Viridiplantae</taxon>
        <taxon>Streptophyta</taxon>
        <taxon>Embryophyta</taxon>
        <taxon>Tracheophyta</taxon>
        <taxon>Spermatophyta</taxon>
        <taxon>Magnoliopsida</taxon>
        <taxon>eudicotyledons</taxon>
        <taxon>Gunneridae</taxon>
        <taxon>Pentapetalae</taxon>
        <taxon>rosids</taxon>
        <taxon>fabids</taxon>
        <taxon>Fabales</taxon>
        <taxon>Fabaceae</taxon>
        <taxon>Papilionoideae</taxon>
        <taxon>50 kb inversion clade</taxon>
        <taxon>NPAAA clade</taxon>
        <taxon>Hologalegina</taxon>
        <taxon>IRL clade</taxon>
        <taxon>Trifolieae</taxon>
        <taxon>Trifolium</taxon>
    </lineage>
</organism>
<evidence type="ECO:0000313" key="2">
    <source>
        <dbReference type="EMBL" id="MCI45204.1"/>
    </source>
</evidence>
<feature type="region of interest" description="Disordered" evidence="1">
    <location>
        <begin position="1"/>
        <end position="26"/>
    </location>
</feature>
<keyword evidence="3" id="KW-1185">Reference proteome</keyword>
<accession>A0A392SAI6</accession>
<comment type="caution">
    <text evidence="2">The sequence shown here is derived from an EMBL/GenBank/DDBJ whole genome shotgun (WGS) entry which is preliminary data.</text>
</comment>
<evidence type="ECO:0000313" key="3">
    <source>
        <dbReference type="Proteomes" id="UP000265520"/>
    </source>
</evidence>
<protein>
    <submittedName>
        <fullName evidence="2">Uncharacterized protein</fullName>
    </submittedName>
</protein>
<dbReference type="AlphaFoldDB" id="A0A392SAI6"/>
<evidence type="ECO:0000256" key="1">
    <source>
        <dbReference type="SAM" id="MobiDB-lite"/>
    </source>
</evidence>
<proteinExistence type="predicted"/>